<name>A0A0G1S2C7_9BACT</name>
<dbReference type="InterPro" id="IPR004815">
    <property type="entry name" value="Lon_bac/euk-typ"/>
</dbReference>
<evidence type="ECO:0000256" key="14">
    <source>
        <dbReference type="RuleBase" id="RU000591"/>
    </source>
</evidence>
<dbReference type="GO" id="GO:0034605">
    <property type="term" value="P:cellular response to heat"/>
    <property type="evidence" value="ECO:0007669"/>
    <property type="project" value="UniProtKB-UniRule"/>
</dbReference>
<dbReference type="PANTHER" id="PTHR10046">
    <property type="entry name" value="ATP DEPENDENT LON PROTEASE FAMILY MEMBER"/>
    <property type="match status" value="1"/>
</dbReference>
<evidence type="ECO:0000256" key="8">
    <source>
        <dbReference type="ARBA" id="ARBA00023016"/>
    </source>
</evidence>
<feature type="binding site" evidence="9 12">
    <location>
        <begin position="373"/>
        <end position="380"/>
    </location>
    <ligand>
        <name>ATP</name>
        <dbReference type="ChEBI" id="CHEBI:30616"/>
    </ligand>
</feature>
<gene>
    <name evidence="9" type="primary">lon</name>
    <name evidence="17" type="ORF">UX86_C0022G0005</name>
</gene>
<dbReference type="NCBIfam" id="TIGR00763">
    <property type="entry name" value="lon"/>
    <property type="match status" value="1"/>
</dbReference>
<dbReference type="Proteomes" id="UP000034502">
    <property type="component" value="Unassembled WGS sequence"/>
</dbReference>
<dbReference type="CDD" id="cd19500">
    <property type="entry name" value="RecA-like_Lon"/>
    <property type="match status" value="1"/>
</dbReference>
<dbReference type="InterPro" id="IPR008269">
    <property type="entry name" value="Lon_proteolytic"/>
</dbReference>
<dbReference type="SMART" id="SM00382">
    <property type="entry name" value="AAA"/>
    <property type="match status" value="1"/>
</dbReference>
<keyword evidence="2 9" id="KW-0963">Cytoplasm</keyword>
<accession>A0A0G1S2C7</accession>
<dbReference type="GO" id="GO:0005737">
    <property type="term" value="C:cytoplasm"/>
    <property type="evidence" value="ECO:0007669"/>
    <property type="project" value="UniProtKB-SubCell"/>
</dbReference>
<reference evidence="17 18" key="1">
    <citation type="journal article" date="2015" name="Nature">
        <title>rRNA introns, odd ribosomes, and small enigmatic genomes across a large radiation of phyla.</title>
        <authorList>
            <person name="Brown C.T."/>
            <person name="Hug L.A."/>
            <person name="Thomas B.C."/>
            <person name="Sharon I."/>
            <person name="Castelle C.J."/>
            <person name="Singh A."/>
            <person name="Wilkins M.J."/>
            <person name="Williams K.H."/>
            <person name="Banfield J.F."/>
        </authorList>
    </citation>
    <scope>NUCLEOTIDE SEQUENCE [LARGE SCALE GENOMIC DNA]</scope>
</reference>
<dbReference type="Gene3D" id="2.30.130.40">
    <property type="entry name" value="LON domain-like"/>
    <property type="match status" value="1"/>
</dbReference>
<dbReference type="GO" id="GO:0016887">
    <property type="term" value="F:ATP hydrolysis activity"/>
    <property type="evidence" value="ECO:0007669"/>
    <property type="project" value="UniProtKB-UniRule"/>
</dbReference>
<protein>
    <recommendedName>
        <fullName evidence="9 10">Lon protease</fullName>
        <ecNumber evidence="9 10">3.4.21.53</ecNumber>
    </recommendedName>
    <alternativeName>
        <fullName evidence="9">ATP-dependent protease La</fullName>
    </alternativeName>
</protein>
<dbReference type="GO" id="GO:0004176">
    <property type="term" value="F:ATP-dependent peptidase activity"/>
    <property type="evidence" value="ECO:0007669"/>
    <property type="project" value="UniProtKB-UniRule"/>
</dbReference>
<dbReference type="Pfam" id="PF02190">
    <property type="entry name" value="LON_substr_bdg"/>
    <property type="match status" value="1"/>
</dbReference>
<evidence type="ECO:0000256" key="12">
    <source>
        <dbReference type="PIRSR" id="PIRSR001174-2"/>
    </source>
</evidence>
<keyword evidence="4 9" id="KW-0547">Nucleotide-binding</keyword>
<dbReference type="InterPro" id="IPR003593">
    <property type="entry name" value="AAA+_ATPase"/>
</dbReference>
<dbReference type="Gene3D" id="1.20.58.1480">
    <property type="match status" value="1"/>
</dbReference>
<dbReference type="PROSITE" id="PS01046">
    <property type="entry name" value="LON_SER"/>
    <property type="match status" value="1"/>
</dbReference>
<comment type="function">
    <text evidence="9">ATP-dependent serine protease that mediates the selective degradation of mutant and abnormal proteins as well as certain short-lived regulatory proteins. Required for cellular homeostasis and for survival from DNA damage and developmental changes induced by stress. Degrades polypeptides processively to yield small peptide fragments that are 5 to 10 amino acids long. Binds to DNA in a double-stranded, site-specific manner.</text>
</comment>
<dbReference type="STRING" id="1618364.UX86_C0022G0005"/>
<comment type="subunit">
    <text evidence="9 10">Homohexamer. Organized in a ring with a central cavity.</text>
</comment>
<dbReference type="PRINTS" id="PR00830">
    <property type="entry name" value="ENDOLAPTASE"/>
</dbReference>
<dbReference type="EC" id="3.4.21.53" evidence="9 10"/>
<evidence type="ECO:0000313" key="18">
    <source>
        <dbReference type="Proteomes" id="UP000034502"/>
    </source>
</evidence>
<keyword evidence="7 9" id="KW-0067">ATP-binding</keyword>
<keyword evidence="5 9" id="KW-0378">Hydrolase</keyword>
<dbReference type="Gene3D" id="1.10.8.60">
    <property type="match status" value="1"/>
</dbReference>
<dbReference type="PROSITE" id="PS51786">
    <property type="entry name" value="LON_PROTEOLYTIC"/>
    <property type="match status" value="1"/>
</dbReference>
<dbReference type="InterPro" id="IPR003111">
    <property type="entry name" value="Lon_prtase_N"/>
</dbReference>
<dbReference type="InterPro" id="IPR003959">
    <property type="entry name" value="ATPase_AAA_core"/>
</dbReference>
<evidence type="ECO:0000256" key="3">
    <source>
        <dbReference type="ARBA" id="ARBA00022670"/>
    </source>
</evidence>
<dbReference type="FunFam" id="1.20.5.5270:FF:000002">
    <property type="entry name" value="Lon protease homolog"/>
    <property type="match status" value="1"/>
</dbReference>
<dbReference type="GO" id="GO:0006515">
    <property type="term" value="P:protein quality control for misfolded or incompletely synthesized proteins"/>
    <property type="evidence" value="ECO:0007669"/>
    <property type="project" value="UniProtKB-UniRule"/>
</dbReference>
<evidence type="ECO:0000313" key="17">
    <source>
        <dbReference type="EMBL" id="KKU63531.1"/>
    </source>
</evidence>
<feature type="active site" evidence="9 11">
    <location>
        <position position="738"/>
    </location>
</feature>
<dbReference type="InterPro" id="IPR046336">
    <property type="entry name" value="Lon_prtase_N_sf"/>
</dbReference>
<dbReference type="AlphaFoldDB" id="A0A0G1S2C7"/>
<evidence type="ECO:0000259" key="15">
    <source>
        <dbReference type="PROSITE" id="PS51786"/>
    </source>
</evidence>
<dbReference type="Gene3D" id="3.30.230.10">
    <property type="match status" value="1"/>
</dbReference>
<evidence type="ECO:0000256" key="7">
    <source>
        <dbReference type="ARBA" id="ARBA00022840"/>
    </source>
</evidence>
<dbReference type="FunFam" id="3.40.50.300:FF:000382">
    <property type="entry name" value="Lon protease homolog 2, peroxisomal"/>
    <property type="match status" value="1"/>
</dbReference>
<evidence type="ECO:0000256" key="2">
    <source>
        <dbReference type="ARBA" id="ARBA00022490"/>
    </source>
</evidence>
<dbReference type="Pfam" id="PF22667">
    <property type="entry name" value="Lon_lid"/>
    <property type="match status" value="1"/>
</dbReference>
<dbReference type="SUPFAM" id="SSF54211">
    <property type="entry name" value="Ribosomal protein S5 domain 2-like"/>
    <property type="match status" value="1"/>
</dbReference>
<dbReference type="InterPro" id="IPR054594">
    <property type="entry name" value="Lon_lid"/>
</dbReference>
<comment type="catalytic activity">
    <reaction evidence="9 10 13">
        <text>Hydrolysis of proteins in presence of ATP.</text>
        <dbReference type="EC" id="3.4.21.53"/>
    </reaction>
</comment>
<dbReference type="Pfam" id="PF05362">
    <property type="entry name" value="Lon_C"/>
    <property type="match status" value="1"/>
</dbReference>
<evidence type="ECO:0000256" key="4">
    <source>
        <dbReference type="ARBA" id="ARBA00022741"/>
    </source>
</evidence>
<comment type="caution">
    <text evidence="17">The sequence shown here is derived from an EMBL/GenBank/DDBJ whole genome shotgun (WGS) entry which is preliminary data.</text>
</comment>
<dbReference type="PIRSF" id="PIRSF001174">
    <property type="entry name" value="Lon_proteas"/>
    <property type="match status" value="1"/>
</dbReference>
<evidence type="ECO:0000256" key="10">
    <source>
        <dbReference type="PIRNR" id="PIRNR001174"/>
    </source>
</evidence>
<dbReference type="GO" id="GO:0005524">
    <property type="term" value="F:ATP binding"/>
    <property type="evidence" value="ECO:0007669"/>
    <property type="project" value="UniProtKB-UniRule"/>
</dbReference>
<keyword evidence="8 9" id="KW-0346">Stress response</keyword>
<dbReference type="PROSITE" id="PS51787">
    <property type="entry name" value="LON_N"/>
    <property type="match status" value="1"/>
</dbReference>
<dbReference type="SUPFAM" id="SSF52540">
    <property type="entry name" value="P-loop containing nucleoside triphosphate hydrolases"/>
    <property type="match status" value="1"/>
</dbReference>
<evidence type="ECO:0000256" key="9">
    <source>
        <dbReference type="HAMAP-Rule" id="MF_01973"/>
    </source>
</evidence>
<dbReference type="InterPro" id="IPR027065">
    <property type="entry name" value="Lon_Prtase"/>
</dbReference>
<evidence type="ECO:0000256" key="11">
    <source>
        <dbReference type="PIRSR" id="PIRSR001174-1"/>
    </source>
</evidence>
<comment type="subcellular location">
    <subcellularLocation>
        <location evidence="1 9 10">Cytoplasm</location>
    </subcellularLocation>
</comment>
<dbReference type="Pfam" id="PF00004">
    <property type="entry name" value="AAA"/>
    <property type="match status" value="1"/>
</dbReference>
<dbReference type="Gene3D" id="3.40.50.300">
    <property type="entry name" value="P-loop containing nucleotide triphosphate hydrolases"/>
    <property type="match status" value="1"/>
</dbReference>
<feature type="active site" evidence="9 11">
    <location>
        <position position="695"/>
    </location>
</feature>
<dbReference type="SMART" id="SM00464">
    <property type="entry name" value="LON"/>
    <property type="match status" value="1"/>
</dbReference>
<sequence length="810" mass="90112">MAFSLSRPNNPAPETSPHTYPVVALREGVVFPHTEAHLTFGRPKSNSAIEAAIRSDKHVVFIAQKTSTVNPAPEDLYQTGTLCVVEQVAPYGQEILALVRGINRVKLGPIVSEDPHFVAQVETLPEQYVENDKLVALARQAITEFKNAFNLGKSVEFPVFMRLMSGVSAPELADQIANSLEVSTEVKQELLETADAGVRLEKVLQHLVHEIKVLELEKTISSKTHAKFEKNMREQVLRERKKTIQEELQKLGAEGTEDDDDIALLKKRIKAAKMPVTVRQKAEKELVRLSQMSQHNPESNYIHSYLDWLVDMPWSVSSTSQVSIQNADKVLDEDHYGLKKAKERILEHLAVMKLKSKLSTNSESGPTILCFVGPPGVGKTSIGKSIARALGRKFVRVSLGGVRDEAEIRGHRRTYVGSMPGRIIQGIKNAGTKNPIFMLDEIDKLASDYRGDPSAALLEALDPEQNREFSDHYLEVAFDLSQVMFITTANMLDTIPPALRDRLEVITFAGYTLDEKYHIAKDYLWPKQLRNTGLDVSYQMPEAALKEVIQRYTREAGVRDLERNLAKICRKLARNIAEKKKISKSVSIIDIRRFLGPARYPETLAEKKDEIGMSTGLAWTEAGGDILFIEVALMPGKGDVQLTGQLGEVMKESAKAAYSYVRSRWKALGLKESFYKKLDIHIHVPEGAVPKDGPSAGIAIATAIVSALTHVPSRRDVAMTGEITLRGRVLEIGGVKEKVIAAHRAGIKQVIMPRENRKDLEDVPGSVKRDLKFHYASHLDEVLKIALRLPSVDKRIPSRRPSSAAYPIPA</sequence>
<dbReference type="InterPro" id="IPR027417">
    <property type="entry name" value="P-loop_NTPase"/>
</dbReference>
<organism evidence="17 18">
    <name type="scientific">Candidatus Amesbacteria bacterium GW2011_GWC1_47_15</name>
    <dbReference type="NCBI Taxonomy" id="1618364"/>
    <lineage>
        <taxon>Bacteria</taxon>
        <taxon>Candidatus Amesiibacteriota</taxon>
    </lineage>
</organism>
<keyword evidence="6 9" id="KW-0720">Serine protease</keyword>
<dbReference type="GO" id="GO:0004252">
    <property type="term" value="F:serine-type endopeptidase activity"/>
    <property type="evidence" value="ECO:0007669"/>
    <property type="project" value="UniProtKB-UniRule"/>
</dbReference>
<dbReference type="InterPro" id="IPR014721">
    <property type="entry name" value="Ribsml_uS5_D2-typ_fold_subgr"/>
</dbReference>
<evidence type="ECO:0000256" key="1">
    <source>
        <dbReference type="ARBA" id="ARBA00004496"/>
    </source>
</evidence>
<evidence type="ECO:0000256" key="5">
    <source>
        <dbReference type="ARBA" id="ARBA00022801"/>
    </source>
</evidence>
<feature type="domain" description="Lon N-terminal" evidence="16">
    <location>
        <begin position="20"/>
        <end position="211"/>
    </location>
</feature>
<evidence type="ECO:0000256" key="6">
    <source>
        <dbReference type="ARBA" id="ARBA00022825"/>
    </source>
</evidence>
<dbReference type="PATRIC" id="fig|1618364.3.peg.740"/>
<dbReference type="HAMAP" id="MF_01973">
    <property type="entry name" value="lon_bact"/>
    <property type="match status" value="1"/>
</dbReference>
<evidence type="ECO:0000259" key="16">
    <source>
        <dbReference type="PROSITE" id="PS51787"/>
    </source>
</evidence>
<dbReference type="InterPro" id="IPR027543">
    <property type="entry name" value="Lon_bac"/>
</dbReference>
<keyword evidence="3 9" id="KW-0645">Protease</keyword>
<dbReference type="InterPro" id="IPR020568">
    <property type="entry name" value="Ribosomal_Su5_D2-typ_SF"/>
</dbReference>
<feature type="domain" description="Lon proteolytic" evidence="15">
    <location>
        <begin position="608"/>
        <end position="789"/>
    </location>
</feature>
<dbReference type="InterPro" id="IPR015947">
    <property type="entry name" value="PUA-like_sf"/>
</dbReference>
<comment type="induction">
    <text evidence="9">By heat shock.</text>
</comment>
<comment type="similarity">
    <text evidence="9 10 13 14">Belongs to the peptidase S16 family.</text>
</comment>
<evidence type="ECO:0000256" key="13">
    <source>
        <dbReference type="PROSITE-ProRule" id="PRU01122"/>
    </source>
</evidence>
<dbReference type="EMBL" id="LCNU01000022">
    <property type="protein sequence ID" value="KKU63531.1"/>
    <property type="molecule type" value="Genomic_DNA"/>
</dbReference>
<dbReference type="InterPro" id="IPR008268">
    <property type="entry name" value="Peptidase_S16_AS"/>
</dbReference>
<dbReference type="Gene3D" id="1.20.5.5270">
    <property type="match status" value="1"/>
</dbReference>
<dbReference type="SUPFAM" id="SSF88697">
    <property type="entry name" value="PUA domain-like"/>
    <property type="match status" value="1"/>
</dbReference>
<dbReference type="GO" id="GO:0043565">
    <property type="term" value="F:sequence-specific DNA binding"/>
    <property type="evidence" value="ECO:0007669"/>
    <property type="project" value="UniProtKB-UniRule"/>
</dbReference>
<proteinExistence type="evidence at transcript level"/>